<protein>
    <submittedName>
        <fullName evidence="1">Sugar fermentation stimulation protein SfsA</fullName>
    </submittedName>
</protein>
<proteinExistence type="predicted"/>
<organism evidence="1">
    <name type="scientific">candidate division WOR-3 bacterium</name>
    <dbReference type="NCBI Taxonomy" id="2052148"/>
    <lineage>
        <taxon>Bacteria</taxon>
        <taxon>Bacteria division WOR-3</taxon>
    </lineage>
</organism>
<gene>
    <name evidence="1" type="ORF">ENL41_00005</name>
</gene>
<dbReference type="Gene3D" id="2.40.50.580">
    <property type="match status" value="1"/>
</dbReference>
<dbReference type="Proteomes" id="UP000886014">
    <property type="component" value="Unassembled WGS sequence"/>
</dbReference>
<reference evidence="1" key="1">
    <citation type="journal article" date="2020" name="mSystems">
        <title>Genome- and Community-Level Interaction Insights into Carbon Utilization and Element Cycling Functions of Hydrothermarchaeota in Hydrothermal Sediment.</title>
        <authorList>
            <person name="Zhou Z."/>
            <person name="Liu Y."/>
            <person name="Xu W."/>
            <person name="Pan J."/>
            <person name="Luo Z.H."/>
            <person name="Li M."/>
        </authorList>
    </citation>
    <scope>NUCLEOTIDE SEQUENCE [LARGE SCALE GENOMIC DNA]</scope>
    <source>
        <strain evidence="1">HyVt-94</strain>
    </source>
</reference>
<accession>A0A7C5DZH8</accession>
<evidence type="ECO:0000313" key="1">
    <source>
        <dbReference type="EMBL" id="HHF57790.1"/>
    </source>
</evidence>
<dbReference type="AlphaFoldDB" id="A0A7C5DZH8"/>
<feature type="non-terminal residue" evidence="1">
    <location>
        <position position="40"/>
    </location>
</feature>
<comment type="caution">
    <text evidence="1">The sequence shown here is derived from an EMBL/GenBank/DDBJ whole genome shotgun (WGS) entry which is preliminary data.</text>
</comment>
<name>A0A7C5DZH8_UNCW3</name>
<dbReference type="EMBL" id="DRTV01000001">
    <property type="protein sequence ID" value="HHF57790.1"/>
    <property type="molecule type" value="Genomic_DNA"/>
</dbReference>
<sequence>MKIKLMDIPWDREGIFIERPNRFLGVVDIGGEIMKIHIHD</sequence>